<dbReference type="Pfam" id="PF13966">
    <property type="entry name" value="zf-RVT"/>
    <property type="match status" value="1"/>
</dbReference>
<sequence length="277" mass="31840">MEIFLLLLRVSCHLLLGKVFAMEKSCWLKAFTRKLATEIKFDVLLILGCQIDIDRIMATPLSSYPREDKLFWHHSNSAIYNIKSGYHLAESLQWKDTSSPSNSPRKWWDRFWSLNVPKKIKIFAWRVINDAIATAVNQLHRKISHTVECSLCTCGKSVGHALFICTRVDLCLEANSFLGVFLEYQNLNGHDVYSYLVEAHNDYDMEKIICLMWCIWMERNKEVHGTKPKPALIICTFTDAYIDQFQRTKILPSNALEEKTRCSTSASPIVVGNSTTP</sequence>
<evidence type="ECO:0000313" key="3">
    <source>
        <dbReference type="EnsemblPlants" id="cds.evm.model.05.654"/>
    </source>
</evidence>
<reference evidence="3" key="2">
    <citation type="submission" date="2021-03" db="UniProtKB">
        <authorList>
            <consortium name="EnsemblPlants"/>
        </authorList>
    </citation>
    <scope>IDENTIFICATION</scope>
</reference>
<evidence type="ECO:0000313" key="4">
    <source>
        <dbReference type="Proteomes" id="UP000596661"/>
    </source>
</evidence>
<dbReference type="EnsemblPlants" id="evm.model.05.654">
    <property type="protein sequence ID" value="cds.evm.model.05.654"/>
    <property type="gene ID" value="evm.TU.05.654"/>
</dbReference>
<dbReference type="EMBL" id="UZAU01000437">
    <property type="status" value="NOT_ANNOTATED_CDS"/>
    <property type="molecule type" value="Genomic_DNA"/>
</dbReference>
<accession>A0A803PRA7</accession>
<protein>
    <recommendedName>
        <fullName evidence="2">Reverse transcriptase zinc-binding domain-containing protein</fullName>
    </recommendedName>
</protein>
<dbReference type="AlphaFoldDB" id="A0A803PRA7"/>
<proteinExistence type="predicted"/>
<organism evidence="3 4">
    <name type="scientific">Cannabis sativa</name>
    <name type="common">Hemp</name>
    <name type="synonym">Marijuana</name>
    <dbReference type="NCBI Taxonomy" id="3483"/>
    <lineage>
        <taxon>Eukaryota</taxon>
        <taxon>Viridiplantae</taxon>
        <taxon>Streptophyta</taxon>
        <taxon>Embryophyta</taxon>
        <taxon>Tracheophyta</taxon>
        <taxon>Spermatophyta</taxon>
        <taxon>Magnoliopsida</taxon>
        <taxon>eudicotyledons</taxon>
        <taxon>Gunneridae</taxon>
        <taxon>Pentapetalae</taxon>
        <taxon>rosids</taxon>
        <taxon>fabids</taxon>
        <taxon>Rosales</taxon>
        <taxon>Cannabaceae</taxon>
        <taxon>Cannabis</taxon>
    </lineage>
</organism>
<reference evidence="3" key="1">
    <citation type="submission" date="2018-11" db="EMBL/GenBank/DDBJ databases">
        <authorList>
            <person name="Grassa J C."/>
        </authorList>
    </citation>
    <scope>NUCLEOTIDE SEQUENCE [LARGE SCALE GENOMIC DNA]</scope>
</reference>
<dbReference type="InterPro" id="IPR026960">
    <property type="entry name" value="RVT-Znf"/>
</dbReference>
<dbReference type="Proteomes" id="UP000596661">
    <property type="component" value="Chromosome 5"/>
</dbReference>
<evidence type="ECO:0000256" key="1">
    <source>
        <dbReference type="SAM" id="SignalP"/>
    </source>
</evidence>
<keyword evidence="4" id="KW-1185">Reference proteome</keyword>
<name>A0A803PRA7_CANSA</name>
<feature type="signal peptide" evidence="1">
    <location>
        <begin position="1"/>
        <end position="21"/>
    </location>
</feature>
<dbReference type="Gramene" id="evm.model.05.654">
    <property type="protein sequence ID" value="cds.evm.model.05.654"/>
    <property type="gene ID" value="evm.TU.05.654"/>
</dbReference>
<evidence type="ECO:0000259" key="2">
    <source>
        <dbReference type="Pfam" id="PF13966"/>
    </source>
</evidence>
<feature type="domain" description="Reverse transcriptase zinc-binding" evidence="2">
    <location>
        <begin position="99"/>
        <end position="166"/>
    </location>
</feature>
<keyword evidence="1" id="KW-0732">Signal</keyword>
<feature type="chain" id="PRO_5031342425" description="Reverse transcriptase zinc-binding domain-containing protein" evidence="1">
    <location>
        <begin position="22"/>
        <end position="277"/>
    </location>
</feature>